<keyword evidence="1" id="KW-0449">Lipoprotein</keyword>
<organism evidence="1">
    <name type="scientific">Salmonella enterica</name>
    <name type="common">Salmonella choleraesuis</name>
    <dbReference type="NCBI Taxonomy" id="28901"/>
    <lineage>
        <taxon>Bacteria</taxon>
        <taxon>Pseudomonadati</taxon>
        <taxon>Pseudomonadota</taxon>
        <taxon>Gammaproteobacteria</taxon>
        <taxon>Enterobacterales</taxon>
        <taxon>Enterobacteriaceae</taxon>
        <taxon>Salmonella</taxon>
    </lineage>
</organism>
<protein>
    <submittedName>
        <fullName evidence="1">Invasion lipoprotein InvH</fullName>
    </submittedName>
</protein>
<reference evidence="1" key="2">
    <citation type="submission" date="2018-07" db="EMBL/GenBank/DDBJ databases">
        <authorList>
            <consortium name="NCBI Pathogen Detection Project"/>
        </authorList>
    </citation>
    <scope>NUCLEOTIDE SEQUENCE</scope>
    <source>
        <strain evidence="1">15-6096</strain>
    </source>
</reference>
<reference evidence="1" key="1">
    <citation type="journal article" date="2018" name="Genome Biol.">
        <title>SKESA: strategic k-mer extension for scrupulous assemblies.</title>
        <authorList>
            <person name="Souvorov A."/>
            <person name="Agarwala R."/>
            <person name="Lipman D.J."/>
        </authorList>
    </citation>
    <scope>NUCLEOTIDE SEQUENCE</scope>
    <source>
        <strain evidence="1">15-6096</strain>
    </source>
</reference>
<comment type="caution">
    <text evidence="1">The sequence shown here is derived from an EMBL/GenBank/DDBJ whole genome shotgun (WGS) entry which is preliminary data.</text>
</comment>
<name>A0A727F8X1_SALER</name>
<gene>
    <name evidence="1" type="ORF">G3V39_003330</name>
</gene>
<accession>A0A727F8X1</accession>
<proteinExistence type="predicted"/>
<dbReference type="AlphaFoldDB" id="A0A727F8X1"/>
<dbReference type="EMBL" id="DAARDD010000065">
    <property type="protein sequence ID" value="HAE1940511.1"/>
    <property type="molecule type" value="Genomic_DNA"/>
</dbReference>
<evidence type="ECO:0000313" key="1">
    <source>
        <dbReference type="EMBL" id="HAE1940511.1"/>
    </source>
</evidence>
<sequence length="22" mass="2442">MAPHSSVVGVNMKKFYSCLPVF</sequence>
<feature type="non-terminal residue" evidence="1">
    <location>
        <position position="22"/>
    </location>
</feature>